<feature type="signal peptide" evidence="2">
    <location>
        <begin position="1"/>
        <end position="18"/>
    </location>
</feature>
<evidence type="ECO:0000256" key="2">
    <source>
        <dbReference type="SAM" id="SignalP"/>
    </source>
</evidence>
<protein>
    <submittedName>
        <fullName evidence="4">T9SS type A sorting domain-containing protein</fullName>
    </submittedName>
</protein>
<dbReference type="InterPro" id="IPR026444">
    <property type="entry name" value="Secre_tail"/>
</dbReference>
<evidence type="ECO:0000256" key="1">
    <source>
        <dbReference type="ARBA" id="ARBA00022729"/>
    </source>
</evidence>
<gene>
    <name evidence="4" type="ORF">GOQ30_13440</name>
</gene>
<reference evidence="5" key="1">
    <citation type="submission" date="2019-05" db="EMBL/GenBank/DDBJ databases">
        <title>Flavobacterium profundi sp. nov., isolated from a deep-sea seamount.</title>
        <authorList>
            <person name="Zhang D.-C."/>
        </authorList>
    </citation>
    <scope>NUCLEOTIDE SEQUENCE [LARGE SCALE GENOMIC DNA]</scope>
    <source>
        <strain evidence="5">TP390</strain>
    </source>
</reference>
<sequence>MKKITLLLLFLVCNTIFSQVEIVTDFYWSFPTKVNNKVIFVRNTPEYGNELWVSDGTSAGTNLLKDINVGTGNSDPNFFTLLDDVVYFQANNDQIWRTDGTVAGTYIMVNNSAITKPNNFVKTQNFIFFTEGASGFNCCRTLWKMNLNPNSESLVTPIENFTTVLDLYVFNYDNDDILFNAKTAANGWAIWRSNGNVSMLVKDLYTENNIDYKQISIGKKIGNDFYFGGFSTSYGNELWKTDATTPNTLLIKDIYVDANYFNSSGINNFIKVGPILYFTARDNVNGYELWKTDGTEAGTQMVKDVYPGNNANGSPPGGLTEFNNQLYFVQNDGTGNQIWKTDGTELGTIKVTNIPNLTADFTVPFLYNDILYLSLYTPEMGIELWKLDENDNLSLIEDIVPGDISSEPSGFFELNGYIYFTATSNGFASGYKTYRIIDQNLSFENFNKSSSILIYPNPALDVMNIKMENLNEFQVVICDIVGKEIVKYQNQDIIDITNLNSGLYIVTIKDLQTNQIFIQKIIKK</sequence>
<feature type="domain" description="Secretion system C-terminal sorting" evidence="3">
    <location>
        <begin position="454"/>
        <end position="522"/>
    </location>
</feature>
<proteinExistence type="predicted"/>
<organism evidence="4 5">
    <name type="scientific">Flavobacterium profundi</name>
    <dbReference type="NCBI Taxonomy" id="1774945"/>
    <lineage>
        <taxon>Bacteria</taxon>
        <taxon>Pseudomonadati</taxon>
        <taxon>Bacteroidota</taxon>
        <taxon>Flavobacteriia</taxon>
        <taxon>Flavobacteriales</taxon>
        <taxon>Flavobacteriaceae</taxon>
        <taxon>Flavobacterium</taxon>
    </lineage>
</organism>
<accession>A0A6I4ITH4</accession>
<comment type="caution">
    <text evidence="4">The sequence shown here is derived from an EMBL/GenBank/DDBJ whole genome shotgun (WGS) entry which is preliminary data.</text>
</comment>
<dbReference type="AlphaFoldDB" id="A0A6I4ITH4"/>
<keyword evidence="5" id="KW-1185">Reference proteome</keyword>
<dbReference type="Proteomes" id="UP000431264">
    <property type="component" value="Unassembled WGS sequence"/>
</dbReference>
<keyword evidence="1 2" id="KW-0732">Signal</keyword>
<dbReference type="InterPro" id="IPR030916">
    <property type="entry name" value="ELWxxDGT_rpt"/>
</dbReference>
<dbReference type="OrthoDB" id="1489153at2"/>
<dbReference type="RefSeq" id="WP_140998597.1">
    <property type="nucleotide sequence ID" value="NZ_VDCZ01000010.1"/>
</dbReference>
<dbReference type="EMBL" id="WQLW01000010">
    <property type="protein sequence ID" value="MVO10170.1"/>
    <property type="molecule type" value="Genomic_DNA"/>
</dbReference>
<evidence type="ECO:0000259" key="3">
    <source>
        <dbReference type="Pfam" id="PF18962"/>
    </source>
</evidence>
<feature type="chain" id="PRO_5026218808" evidence="2">
    <location>
        <begin position="19"/>
        <end position="524"/>
    </location>
</feature>
<name>A0A6I4ITH4_9FLAO</name>
<evidence type="ECO:0000313" key="5">
    <source>
        <dbReference type="Proteomes" id="UP000431264"/>
    </source>
</evidence>
<dbReference type="NCBIfam" id="TIGR04183">
    <property type="entry name" value="Por_Secre_tail"/>
    <property type="match status" value="1"/>
</dbReference>
<evidence type="ECO:0000313" key="4">
    <source>
        <dbReference type="EMBL" id="MVO10170.1"/>
    </source>
</evidence>
<dbReference type="NCBIfam" id="TIGR04534">
    <property type="entry name" value="ELWxxDGT_rpt"/>
    <property type="match status" value="1"/>
</dbReference>
<dbReference type="Pfam" id="PF18962">
    <property type="entry name" value="Por_Secre_tail"/>
    <property type="match status" value="1"/>
</dbReference>